<reference evidence="3" key="1">
    <citation type="journal article" date="2016" name="Genome Announc.">
        <title>Genome sequence of Ustilaginoidea virens IPU010, a rice pathogenic fungus causing false smut.</title>
        <authorList>
            <person name="Kumagai T."/>
            <person name="Ishii T."/>
            <person name="Terai G."/>
            <person name="Umemura M."/>
            <person name="Machida M."/>
            <person name="Asai K."/>
        </authorList>
    </citation>
    <scope>NUCLEOTIDE SEQUENCE [LARGE SCALE GENOMIC DNA]</scope>
    <source>
        <strain evidence="3">IPU010</strain>
    </source>
</reference>
<dbReference type="EMBL" id="BBTG02000050">
    <property type="protein sequence ID" value="GAO15450.1"/>
    <property type="molecule type" value="Genomic_DNA"/>
</dbReference>
<comment type="caution">
    <text evidence="2">The sequence shown here is derived from an EMBL/GenBank/DDBJ whole genome shotgun (WGS) entry which is preliminary data.</text>
</comment>
<evidence type="ECO:0000313" key="3">
    <source>
        <dbReference type="Proteomes" id="UP000054053"/>
    </source>
</evidence>
<accession>A0A1B5KWQ4</accession>
<evidence type="ECO:0000256" key="1">
    <source>
        <dbReference type="SAM" id="MobiDB-lite"/>
    </source>
</evidence>
<proteinExistence type="predicted"/>
<feature type="compositionally biased region" description="Polar residues" evidence="1">
    <location>
        <begin position="67"/>
        <end position="84"/>
    </location>
</feature>
<evidence type="ECO:0000313" key="2">
    <source>
        <dbReference type="EMBL" id="GAO15450.1"/>
    </source>
</evidence>
<dbReference type="Proteomes" id="UP000054053">
    <property type="component" value="Unassembled WGS sequence"/>
</dbReference>
<name>A0A1B5KWQ4_USTVR</name>
<sequence length="97" mass="10474">MADMASPSRRLRDAPGGHRLERLGIGAAFKIAVLPLRRISTSPGRGGPFTYSGTFLQARARVGNSLRSPYSGITSRLGQQQQPSKPGRVLRLARSTE</sequence>
<protein>
    <submittedName>
        <fullName evidence="2">Uncharacterized protein</fullName>
    </submittedName>
</protein>
<feature type="region of interest" description="Disordered" evidence="1">
    <location>
        <begin position="67"/>
        <end position="97"/>
    </location>
</feature>
<organism evidence="2 3">
    <name type="scientific">Ustilaginoidea virens</name>
    <name type="common">Rice false smut fungus</name>
    <name type="synonym">Villosiclava virens</name>
    <dbReference type="NCBI Taxonomy" id="1159556"/>
    <lineage>
        <taxon>Eukaryota</taxon>
        <taxon>Fungi</taxon>
        <taxon>Dikarya</taxon>
        <taxon>Ascomycota</taxon>
        <taxon>Pezizomycotina</taxon>
        <taxon>Sordariomycetes</taxon>
        <taxon>Hypocreomycetidae</taxon>
        <taxon>Hypocreales</taxon>
        <taxon>Clavicipitaceae</taxon>
        <taxon>Ustilaginoidea</taxon>
    </lineage>
</organism>
<gene>
    <name evidence="2" type="ORF">UVI_02056920</name>
</gene>
<dbReference type="AlphaFoldDB" id="A0A1B5KWQ4"/>